<dbReference type="GO" id="GO:0007399">
    <property type="term" value="P:nervous system development"/>
    <property type="evidence" value="ECO:0007669"/>
    <property type="project" value="UniProtKB-ARBA"/>
</dbReference>
<sequence length="319" mass="35738">MFSNTIKSLTVGYNPIGKSNVFSSNDCISGRVTLALVKECKVQSLSIKLKGKAEVHWTEGFGEDLEIFHSKEKYFSILQFIIKEDQGETIVGQGSHVYPFTFQIPSQALPSSYSSKYGKIVYSLEAILSRSKRLDSKGREEFSFIHKVNLDSDPMLSSPQHSIIDKKMRLFNSGSVGMDVKIEKTGFHQGERIKVVGSFQNNSTRDVRPKYCFYSKCSYFAAGKRKVETEEILKEEGEAIPPSAAQTVSRIFTIPPDTNVSILNCDILRVEYRLKIYLDVKYAFDPEVTFPIIILPECEAPAPEQSILPDSGCEAVSNP</sequence>
<dbReference type="GO" id="GO:0005737">
    <property type="term" value="C:cytoplasm"/>
    <property type="evidence" value="ECO:0007669"/>
    <property type="project" value="TreeGrafter"/>
</dbReference>
<dbReference type="SMART" id="SM01017">
    <property type="entry name" value="Arrestin_C"/>
    <property type="match status" value="1"/>
</dbReference>
<reference evidence="3" key="1">
    <citation type="submission" date="2020-06" db="EMBL/GenBank/DDBJ databases">
        <authorList>
            <consortium name="Wellcome Sanger Institute Data Sharing"/>
        </authorList>
    </citation>
    <scope>NUCLEOTIDE SEQUENCE [LARGE SCALE GENOMIC DNA]</scope>
</reference>
<dbReference type="Pfam" id="PF00339">
    <property type="entry name" value="Arrestin_N"/>
    <property type="match status" value="1"/>
</dbReference>
<keyword evidence="4" id="KW-1185">Reference proteome</keyword>
<dbReference type="Ensembl" id="ENSGWIT00000060197.1">
    <property type="protein sequence ID" value="ENSGWIP00000055925.1"/>
    <property type="gene ID" value="ENSGWIG00000026563.1"/>
</dbReference>
<dbReference type="OrthoDB" id="2333384at2759"/>
<dbReference type="GeneID" id="114470005"/>
<dbReference type="Gene3D" id="2.60.40.640">
    <property type="match status" value="2"/>
</dbReference>
<evidence type="ECO:0000256" key="1">
    <source>
        <dbReference type="ARBA" id="ARBA00005298"/>
    </source>
</evidence>
<gene>
    <name evidence="3" type="primary">LOC114470005</name>
</gene>
<proteinExistence type="inferred from homology"/>
<evidence type="ECO:0000313" key="3">
    <source>
        <dbReference type="Ensembl" id="ENSGWIP00000055925.1"/>
    </source>
</evidence>
<dbReference type="InterPro" id="IPR014752">
    <property type="entry name" value="Arrestin-like_C"/>
</dbReference>
<dbReference type="PANTHER" id="PTHR11188:SF135">
    <property type="entry name" value="ARRESTIN DOMAIN CONTAINING 3-LIKE-RELATED"/>
    <property type="match status" value="1"/>
</dbReference>
<dbReference type="AlphaFoldDB" id="A0A8C5I8M8"/>
<dbReference type="Pfam" id="PF02752">
    <property type="entry name" value="Arrestin_C"/>
    <property type="match status" value="1"/>
</dbReference>
<reference evidence="3" key="3">
    <citation type="submission" date="2025-09" db="UniProtKB">
        <authorList>
            <consortium name="Ensembl"/>
        </authorList>
    </citation>
    <scope>IDENTIFICATION</scope>
</reference>
<dbReference type="Proteomes" id="UP000694680">
    <property type="component" value="Chromosome 9"/>
</dbReference>
<dbReference type="GO" id="GO:0005886">
    <property type="term" value="C:plasma membrane"/>
    <property type="evidence" value="ECO:0007669"/>
    <property type="project" value="TreeGrafter"/>
</dbReference>
<comment type="similarity">
    <text evidence="1">Belongs to the arrestin family.</text>
</comment>
<dbReference type="InterPro" id="IPR014756">
    <property type="entry name" value="Ig_E-set"/>
</dbReference>
<evidence type="ECO:0000259" key="2">
    <source>
        <dbReference type="SMART" id="SM01017"/>
    </source>
</evidence>
<dbReference type="SUPFAM" id="SSF81296">
    <property type="entry name" value="E set domains"/>
    <property type="match status" value="2"/>
</dbReference>
<dbReference type="InterPro" id="IPR011021">
    <property type="entry name" value="Arrestin-like_N"/>
</dbReference>
<name>A0A8C5I8M8_GOUWI</name>
<reference evidence="3" key="2">
    <citation type="submission" date="2025-08" db="UniProtKB">
        <authorList>
            <consortium name="Ensembl"/>
        </authorList>
    </citation>
    <scope>IDENTIFICATION</scope>
</reference>
<protein>
    <submittedName>
        <fullName evidence="3">Arrestin domain-containing protein 3-like</fullName>
    </submittedName>
</protein>
<dbReference type="RefSeq" id="XP_028313776.1">
    <property type="nucleotide sequence ID" value="XM_028457975.1"/>
</dbReference>
<evidence type="ECO:0000313" key="4">
    <source>
        <dbReference type="Proteomes" id="UP000694680"/>
    </source>
</evidence>
<organism evidence="3 4">
    <name type="scientific">Gouania willdenowi</name>
    <name type="common">Blunt-snouted clingfish</name>
    <name type="synonym">Lepadogaster willdenowi</name>
    <dbReference type="NCBI Taxonomy" id="441366"/>
    <lineage>
        <taxon>Eukaryota</taxon>
        <taxon>Metazoa</taxon>
        <taxon>Chordata</taxon>
        <taxon>Craniata</taxon>
        <taxon>Vertebrata</taxon>
        <taxon>Euteleostomi</taxon>
        <taxon>Actinopterygii</taxon>
        <taxon>Neopterygii</taxon>
        <taxon>Teleostei</taxon>
        <taxon>Neoteleostei</taxon>
        <taxon>Acanthomorphata</taxon>
        <taxon>Ovalentaria</taxon>
        <taxon>Blenniimorphae</taxon>
        <taxon>Blenniiformes</taxon>
        <taxon>Gobiesocoidei</taxon>
        <taxon>Gobiesocidae</taxon>
        <taxon>Gobiesocinae</taxon>
        <taxon>Gouania</taxon>
    </lineage>
</organism>
<dbReference type="InterPro" id="IPR050357">
    <property type="entry name" value="Arrestin_domain-protein"/>
</dbReference>
<accession>A0A8C5I8M8</accession>
<feature type="domain" description="Arrestin C-terminal-like" evidence="2">
    <location>
        <begin position="172"/>
        <end position="298"/>
    </location>
</feature>
<dbReference type="InterPro" id="IPR011022">
    <property type="entry name" value="Arrestin_C-like"/>
</dbReference>
<dbReference type="PANTHER" id="PTHR11188">
    <property type="entry name" value="ARRESTIN DOMAIN CONTAINING PROTEIN"/>
    <property type="match status" value="1"/>
</dbReference>
<dbReference type="GO" id="GO:0015031">
    <property type="term" value="P:protein transport"/>
    <property type="evidence" value="ECO:0007669"/>
    <property type="project" value="TreeGrafter"/>
</dbReference>